<name>A0A1W1HD83_9BACT</name>
<dbReference type="EMBL" id="FWEV01000144">
    <property type="protein sequence ID" value="SLM30461.1"/>
    <property type="molecule type" value="Genomic_DNA"/>
</dbReference>
<accession>A0A1W1HD83</accession>
<keyword evidence="2" id="KW-1185">Reference proteome</keyword>
<organism evidence="1 2">
    <name type="scientific">Desulfamplus magnetovallimortis</name>
    <dbReference type="NCBI Taxonomy" id="1246637"/>
    <lineage>
        <taxon>Bacteria</taxon>
        <taxon>Pseudomonadati</taxon>
        <taxon>Thermodesulfobacteriota</taxon>
        <taxon>Desulfobacteria</taxon>
        <taxon>Desulfobacterales</taxon>
        <taxon>Desulfobacteraceae</taxon>
        <taxon>Desulfamplus</taxon>
    </lineage>
</organism>
<sequence length="68" mass="8072">MSRGYTEWVITPPGSISSWRVLYFYYSADESELPERTHAELDLIRQKEVEDLFAMEKPEIAFSRLEKE</sequence>
<evidence type="ECO:0000313" key="1">
    <source>
        <dbReference type="EMBL" id="SLM30461.1"/>
    </source>
</evidence>
<dbReference type="STRING" id="1246637.MTBBW1_2280003"/>
<gene>
    <name evidence="1" type="ORF">MTBBW1_2280003</name>
</gene>
<evidence type="ECO:0000313" key="2">
    <source>
        <dbReference type="Proteomes" id="UP000191931"/>
    </source>
</evidence>
<proteinExistence type="predicted"/>
<reference evidence="1 2" key="1">
    <citation type="submission" date="2017-03" db="EMBL/GenBank/DDBJ databases">
        <authorList>
            <person name="Afonso C.L."/>
            <person name="Miller P.J."/>
            <person name="Scott M.A."/>
            <person name="Spackman E."/>
            <person name="Goraichik I."/>
            <person name="Dimitrov K.M."/>
            <person name="Suarez D.L."/>
            <person name="Swayne D.E."/>
        </authorList>
    </citation>
    <scope>NUCLEOTIDE SEQUENCE [LARGE SCALE GENOMIC DNA]</scope>
    <source>
        <strain evidence="1">PRJEB14757</strain>
    </source>
</reference>
<protein>
    <submittedName>
        <fullName evidence="1">Uncharacterized protein</fullName>
    </submittedName>
</protein>
<dbReference type="Proteomes" id="UP000191931">
    <property type="component" value="Unassembled WGS sequence"/>
</dbReference>
<dbReference type="AlphaFoldDB" id="A0A1W1HD83"/>